<name>A0A167VJU0_9EURO</name>
<dbReference type="AlphaFoldDB" id="A0A167VJU0"/>
<dbReference type="SMART" id="SM00225">
    <property type="entry name" value="BTB"/>
    <property type="match status" value="2"/>
</dbReference>
<evidence type="ECO:0000313" key="4">
    <source>
        <dbReference type="Proteomes" id="UP000242877"/>
    </source>
</evidence>
<reference evidence="3 4" key="1">
    <citation type="journal article" date="2016" name="Genome Biol. Evol.">
        <title>Divergent and convergent evolution of fungal pathogenicity.</title>
        <authorList>
            <person name="Shang Y."/>
            <person name="Xiao G."/>
            <person name="Zheng P."/>
            <person name="Cen K."/>
            <person name="Zhan S."/>
            <person name="Wang C."/>
        </authorList>
    </citation>
    <scope>NUCLEOTIDE SEQUENCE [LARGE SCALE GENOMIC DNA]</scope>
    <source>
        <strain evidence="3 4">ARSEF 7405</strain>
    </source>
</reference>
<dbReference type="VEuPathDB" id="FungiDB:AAP_05545"/>
<evidence type="ECO:0000256" key="1">
    <source>
        <dbReference type="SAM" id="MobiDB-lite"/>
    </source>
</evidence>
<accession>A0A167VJU0</accession>
<evidence type="ECO:0000259" key="2">
    <source>
        <dbReference type="PROSITE" id="PS50097"/>
    </source>
</evidence>
<dbReference type="PANTHER" id="PTHR47843">
    <property type="entry name" value="BTB DOMAIN-CONTAINING PROTEIN-RELATED"/>
    <property type="match status" value="1"/>
</dbReference>
<dbReference type="CDD" id="cd18186">
    <property type="entry name" value="BTB_POZ_ZBTB_KLHL-like"/>
    <property type="match status" value="2"/>
</dbReference>
<feature type="domain" description="BTB" evidence="2">
    <location>
        <begin position="26"/>
        <end position="94"/>
    </location>
</feature>
<dbReference type="Proteomes" id="UP000242877">
    <property type="component" value="Unassembled WGS sequence"/>
</dbReference>
<keyword evidence="4" id="KW-1185">Reference proteome</keyword>
<dbReference type="PROSITE" id="PS50097">
    <property type="entry name" value="BTB"/>
    <property type="match status" value="2"/>
</dbReference>
<protein>
    <submittedName>
        <fullName evidence="3">BTB/POZ fold protein</fullName>
    </submittedName>
</protein>
<dbReference type="PANTHER" id="PTHR47843:SF5">
    <property type="entry name" value="BTB_POZ DOMAIN PROTEIN"/>
    <property type="match status" value="1"/>
</dbReference>
<feature type="region of interest" description="Disordered" evidence="1">
    <location>
        <begin position="1"/>
        <end position="20"/>
    </location>
</feature>
<dbReference type="EMBL" id="AZGZ01000032">
    <property type="protein sequence ID" value="KZZ87634.1"/>
    <property type="molecule type" value="Genomic_DNA"/>
</dbReference>
<sequence>MSAGKKSENQSSPRKGLQLTRNPEFSDLTIECQGRTFPAHKLIVCSQSDVIKLALGGTRFKESDTGTFNLDLFDPDIVHHMLEFLYTTDYPVYRGDDDDECLMKAESDDEENGTSLLQKYHPETMFHVEIACIADFLNVTALFYEAQKRLNIMSHLPNTLPQERGIQIPRTSEFSDVLIRCNDGLMFDAHMLVLVSQSTYLNKNRDLFQPRKKSGHYVIEAPSNASAVNCVLDYFYTGVFPYIRLEYDTSFGGAFINVTPEIQYACTATFAGIAVLAKEWDLDPLYEHVMVNVLSRQPDFSMHPDLFFEFVKGVEYGKAMPILINQIMGEVPKAGDEFWKFLTWNNYAICSASRVLQDKLVIMAEVKYSWSPYQVQQFEETLALASGRYNYYEFIRSFG</sequence>
<dbReference type="SUPFAM" id="SSF54695">
    <property type="entry name" value="POZ domain"/>
    <property type="match status" value="2"/>
</dbReference>
<dbReference type="Gene3D" id="3.30.710.10">
    <property type="entry name" value="Potassium Channel Kv1.1, Chain A"/>
    <property type="match status" value="2"/>
</dbReference>
<feature type="compositionally biased region" description="Polar residues" evidence="1">
    <location>
        <begin position="9"/>
        <end position="20"/>
    </location>
</feature>
<comment type="caution">
    <text evidence="3">The sequence shown here is derived from an EMBL/GenBank/DDBJ whole genome shotgun (WGS) entry which is preliminary data.</text>
</comment>
<dbReference type="InterPro" id="IPR000210">
    <property type="entry name" value="BTB/POZ_dom"/>
</dbReference>
<organism evidence="3 4">
    <name type="scientific">Ascosphaera apis ARSEF 7405</name>
    <dbReference type="NCBI Taxonomy" id="392613"/>
    <lineage>
        <taxon>Eukaryota</taxon>
        <taxon>Fungi</taxon>
        <taxon>Dikarya</taxon>
        <taxon>Ascomycota</taxon>
        <taxon>Pezizomycotina</taxon>
        <taxon>Eurotiomycetes</taxon>
        <taxon>Eurotiomycetidae</taxon>
        <taxon>Onygenales</taxon>
        <taxon>Ascosphaeraceae</taxon>
        <taxon>Ascosphaera</taxon>
    </lineage>
</organism>
<dbReference type="Pfam" id="PF00651">
    <property type="entry name" value="BTB"/>
    <property type="match status" value="2"/>
</dbReference>
<dbReference type="OrthoDB" id="4186383at2759"/>
<evidence type="ECO:0000313" key="3">
    <source>
        <dbReference type="EMBL" id="KZZ87634.1"/>
    </source>
</evidence>
<feature type="domain" description="BTB" evidence="2">
    <location>
        <begin position="175"/>
        <end position="244"/>
    </location>
</feature>
<dbReference type="InterPro" id="IPR011333">
    <property type="entry name" value="SKP1/BTB/POZ_sf"/>
</dbReference>
<gene>
    <name evidence="3" type="ORF">AAP_05545</name>
</gene>
<proteinExistence type="predicted"/>